<dbReference type="SUPFAM" id="SSF81383">
    <property type="entry name" value="F-box domain"/>
    <property type="match status" value="1"/>
</dbReference>
<dbReference type="CDD" id="cd09917">
    <property type="entry name" value="F-box_SF"/>
    <property type="match status" value="1"/>
</dbReference>
<feature type="domain" description="F-box" evidence="1">
    <location>
        <begin position="41"/>
        <end position="78"/>
    </location>
</feature>
<evidence type="ECO:0000259" key="1">
    <source>
        <dbReference type="Pfam" id="PF12937"/>
    </source>
</evidence>
<protein>
    <recommendedName>
        <fullName evidence="1">F-box domain-containing protein</fullName>
    </recommendedName>
</protein>
<sequence>MSPELRSREDRMMTSCSQMRLLKISPELLAITNVHRTSRLLVLPLEILMLIFSHANLEDQVAIALSCKSLLRIAFTCHLQLPNPEAHRAAWRRDPEQPTCSCGSLPNILQRFRPRDAQGRTSRSWALCVDCLQYRPTRKAYWSRKLATLDTRDWGKPEGQMWHAAVKWFAMGVKLQCPPCRLNEHFQDQ</sequence>
<dbReference type="EMBL" id="KL659601">
    <property type="protein sequence ID" value="KFA69228.1"/>
    <property type="molecule type" value="Genomic_DNA"/>
</dbReference>
<evidence type="ECO:0000313" key="2">
    <source>
        <dbReference type="EMBL" id="KFA69228.1"/>
    </source>
</evidence>
<reference evidence="2 3" key="1">
    <citation type="journal article" date="2014" name="BMC Genomics">
        <title>Comparative genome sequencing reveals chemotype-specific gene clusters in the toxigenic black mold Stachybotrys.</title>
        <authorList>
            <person name="Semeiks J."/>
            <person name="Borek D."/>
            <person name="Otwinowski Z."/>
            <person name="Grishin N.V."/>
        </authorList>
    </citation>
    <scope>NUCLEOTIDE SEQUENCE [LARGE SCALE GENOMIC DNA]</scope>
    <source>
        <strain evidence="2 3">IBT 40285</strain>
    </source>
</reference>
<dbReference type="InterPro" id="IPR001810">
    <property type="entry name" value="F-box_dom"/>
</dbReference>
<organism evidence="2 3">
    <name type="scientific">Stachybotrys chlorohalonatus (strain IBT 40285)</name>
    <dbReference type="NCBI Taxonomy" id="1283841"/>
    <lineage>
        <taxon>Eukaryota</taxon>
        <taxon>Fungi</taxon>
        <taxon>Dikarya</taxon>
        <taxon>Ascomycota</taxon>
        <taxon>Pezizomycotina</taxon>
        <taxon>Sordariomycetes</taxon>
        <taxon>Hypocreomycetidae</taxon>
        <taxon>Hypocreales</taxon>
        <taxon>Stachybotryaceae</taxon>
        <taxon>Stachybotrys</taxon>
    </lineage>
</organism>
<keyword evidence="3" id="KW-1185">Reference proteome</keyword>
<accession>A0A084QZ43</accession>
<dbReference type="Proteomes" id="UP000028524">
    <property type="component" value="Unassembled WGS sequence"/>
</dbReference>
<dbReference type="OrthoDB" id="4430588at2759"/>
<dbReference type="OMA" id="LQCPECW"/>
<evidence type="ECO:0000313" key="3">
    <source>
        <dbReference type="Proteomes" id="UP000028524"/>
    </source>
</evidence>
<proteinExistence type="predicted"/>
<dbReference type="InterPro" id="IPR036047">
    <property type="entry name" value="F-box-like_dom_sf"/>
</dbReference>
<dbReference type="InParanoid" id="A0A084QZ43"/>
<dbReference type="HOGENOM" id="CLU_098008_0_0_1"/>
<dbReference type="AlphaFoldDB" id="A0A084QZ43"/>
<gene>
    <name evidence="2" type="ORF">S40285_09807</name>
</gene>
<dbReference type="Pfam" id="PF12937">
    <property type="entry name" value="F-box-like"/>
    <property type="match status" value="1"/>
</dbReference>
<name>A0A084QZ43_STAC4</name>